<dbReference type="InterPro" id="IPR012340">
    <property type="entry name" value="NA-bd_OB-fold"/>
</dbReference>
<dbReference type="EMBL" id="FQUK01000020">
    <property type="protein sequence ID" value="SHE91248.1"/>
    <property type="molecule type" value="Genomic_DNA"/>
</dbReference>
<dbReference type="OrthoDB" id="9804077at2"/>
<dbReference type="CDD" id="cd05691">
    <property type="entry name" value="S1_RPS1_repeat_ec6"/>
    <property type="match status" value="1"/>
</dbReference>
<sequence>MNSAATESFAELFEASQADLAKLKPGAIVKGTVVDIRNDVVVINAGLKSEGVVPIEQFRNEAGEIDVKIGDEVKVALDAIENGFGETVLSREKAKRAMVWDELEEALEKNATVVGRISGKVKGGFTVDIKDVRAFLPGSLVDVRPVRDPAYLEGKELEFKLIKLDRKRNNVVVSRRAVVESEYSEEREALQEKLVEGAVLKGVVKNLTDYGAFVDLGGIDGLLHITDMAWKRVRHPSEVVEVGQELEVRVLKYDRERNRVSLGLKQLGEDPWDNIARRYPPNSRVFGKVSNVTEYGAFVEIEPGVEGLVHVSEMDWTNKNVNPAKVVQVGDEVEVMILDVDEERRRISLGMKQCTQNPWEVFAATHKKGDKVSGQIKSITDFGIFIGLEGGIDGLVHLSDLSWNSNAEDLARNYKKGDTLEAVVLAVDPERERISLGVKQLEQNPLGQFVAAHPKGSKVTGTVKEVDAKGAVIDLGDGVEGYVMARDISDERVEDASQVLKVGQQIEAKFVGMDRKGRTLQLSIKAKDEAETAEAIAEYNKANAEAASGTTRLGALLREQLNKAE</sequence>
<dbReference type="InterPro" id="IPR035104">
    <property type="entry name" value="Ribosomal_protein_S1-like"/>
</dbReference>
<proteinExistence type="inferred from homology"/>
<dbReference type="NCBIfam" id="NF004952">
    <property type="entry name" value="PRK06299.1-2"/>
    <property type="match status" value="1"/>
</dbReference>
<dbReference type="GO" id="GO:0022627">
    <property type="term" value="C:cytosolic small ribosomal subunit"/>
    <property type="evidence" value="ECO:0007669"/>
    <property type="project" value="TreeGrafter"/>
</dbReference>
<comment type="similarity">
    <text evidence="1 6">Belongs to the bacterial ribosomal protein bS1 family.</text>
</comment>
<keyword evidence="9" id="KW-1185">Reference proteome</keyword>
<dbReference type="InterPro" id="IPR000110">
    <property type="entry name" value="Ribosomal_bS1"/>
</dbReference>
<dbReference type="FunFam" id="2.40.50.140:FF:000036">
    <property type="entry name" value="30S ribosomal protein S1"/>
    <property type="match status" value="1"/>
</dbReference>
<dbReference type="GO" id="GO:0003729">
    <property type="term" value="F:mRNA binding"/>
    <property type="evidence" value="ECO:0007669"/>
    <property type="project" value="TreeGrafter"/>
</dbReference>
<dbReference type="FunFam" id="2.40.50.140:FF:000021">
    <property type="entry name" value="30S ribosomal protein S1"/>
    <property type="match status" value="1"/>
</dbReference>
<dbReference type="GO" id="GO:0006412">
    <property type="term" value="P:translation"/>
    <property type="evidence" value="ECO:0007669"/>
    <property type="project" value="InterPro"/>
</dbReference>
<dbReference type="InterPro" id="IPR050437">
    <property type="entry name" value="Ribos_protein_bS1-like"/>
</dbReference>
<dbReference type="CDD" id="cd05688">
    <property type="entry name" value="S1_RPS1_repeat_ec3"/>
    <property type="match status" value="1"/>
</dbReference>
<dbReference type="PANTHER" id="PTHR10724">
    <property type="entry name" value="30S RIBOSOMAL PROTEIN S1"/>
    <property type="match status" value="1"/>
</dbReference>
<dbReference type="AlphaFoldDB" id="A0A1M4XCN1"/>
<dbReference type="NCBIfam" id="NF004954">
    <property type="entry name" value="PRK06299.1-4"/>
    <property type="match status" value="1"/>
</dbReference>
<dbReference type="PROSITE" id="PS50126">
    <property type="entry name" value="S1"/>
    <property type="match status" value="6"/>
</dbReference>
<evidence type="ECO:0000256" key="4">
    <source>
        <dbReference type="ARBA" id="ARBA00022980"/>
    </source>
</evidence>
<evidence type="ECO:0000256" key="2">
    <source>
        <dbReference type="ARBA" id="ARBA00022737"/>
    </source>
</evidence>
<evidence type="ECO:0000256" key="3">
    <source>
        <dbReference type="ARBA" id="ARBA00022884"/>
    </source>
</evidence>
<feature type="domain" description="S1 motif" evidence="7">
    <location>
        <begin position="369"/>
        <end position="439"/>
    </location>
</feature>
<organism evidence="8 9">
    <name type="scientific">Thermomonas hydrothermalis</name>
    <dbReference type="NCBI Taxonomy" id="213588"/>
    <lineage>
        <taxon>Bacteria</taxon>
        <taxon>Pseudomonadati</taxon>
        <taxon>Pseudomonadota</taxon>
        <taxon>Gammaproteobacteria</taxon>
        <taxon>Lysobacterales</taxon>
        <taxon>Lysobacteraceae</taxon>
        <taxon>Thermomonas</taxon>
    </lineage>
</organism>
<feature type="domain" description="S1 motif" evidence="7">
    <location>
        <begin position="26"/>
        <end position="92"/>
    </location>
</feature>
<accession>A0A1M4XCN1</accession>
<dbReference type="Proteomes" id="UP000242857">
    <property type="component" value="Unassembled WGS sequence"/>
</dbReference>
<evidence type="ECO:0000256" key="6">
    <source>
        <dbReference type="PIRNR" id="PIRNR002111"/>
    </source>
</evidence>
<dbReference type="PRINTS" id="PR00681">
    <property type="entry name" value="RIBOSOMALS1"/>
</dbReference>
<dbReference type="CDD" id="cd05689">
    <property type="entry name" value="S1_RPS1_repeat_ec4"/>
    <property type="match status" value="1"/>
</dbReference>
<gene>
    <name evidence="8" type="ORF">SAMN02745204_01398</name>
</gene>
<dbReference type="GO" id="GO:0003735">
    <property type="term" value="F:structural constituent of ribosome"/>
    <property type="evidence" value="ECO:0007669"/>
    <property type="project" value="InterPro"/>
</dbReference>
<keyword evidence="4 6" id="KW-0689">Ribosomal protein</keyword>
<dbReference type="FunFam" id="2.40.50.140:FF:000018">
    <property type="entry name" value="30S ribosomal protein S1"/>
    <property type="match status" value="1"/>
</dbReference>
<evidence type="ECO:0000259" key="7">
    <source>
        <dbReference type="PROSITE" id="PS50126"/>
    </source>
</evidence>
<dbReference type="SMART" id="SM00316">
    <property type="entry name" value="S1"/>
    <property type="match status" value="6"/>
</dbReference>
<dbReference type="Pfam" id="PF00575">
    <property type="entry name" value="S1"/>
    <property type="match status" value="6"/>
</dbReference>
<dbReference type="PANTHER" id="PTHR10724:SF7">
    <property type="entry name" value="SMALL RIBOSOMAL SUBUNIT PROTEIN BS1C"/>
    <property type="match status" value="1"/>
</dbReference>
<feature type="domain" description="S1 motif" evidence="7">
    <location>
        <begin position="456"/>
        <end position="525"/>
    </location>
</feature>
<evidence type="ECO:0000313" key="9">
    <source>
        <dbReference type="Proteomes" id="UP000242857"/>
    </source>
</evidence>
<evidence type="ECO:0000256" key="1">
    <source>
        <dbReference type="ARBA" id="ARBA00006767"/>
    </source>
</evidence>
<dbReference type="NCBIfam" id="TIGR00717">
    <property type="entry name" value="rpsA"/>
    <property type="match status" value="1"/>
</dbReference>
<keyword evidence="5 6" id="KW-0687">Ribonucleoprotein</keyword>
<feature type="domain" description="S1 motif" evidence="7">
    <location>
        <begin position="282"/>
        <end position="352"/>
    </location>
</feature>
<evidence type="ECO:0000256" key="5">
    <source>
        <dbReference type="ARBA" id="ARBA00023274"/>
    </source>
</evidence>
<evidence type="ECO:0000313" key="8">
    <source>
        <dbReference type="EMBL" id="SHE91248.1"/>
    </source>
</evidence>
<dbReference type="FunFam" id="2.40.50.140:FF:000011">
    <property type="entry name" value="30S ribosomal protein S1"/>
    <property type="match status" value="1"/>
</dbReference>
<comment type="function">
    <text evidence="6">Binds mRNA; thus facilitating recognition of the initiation point. It is needed to translate mRNA with a short Shine-Dalgarno (SD) purine-rich sequence.</text>
</comment>
<dbReference type="InterPro" id="IPR003029">
    <property type="entry name" value="S1_domain"/>
</dbReference>
<dbReference type="Gene3D" id="2.40.50.140">
    <property type="entry name" value="Nucleic acid-binding proteins"/>
    <property type="match status" value="6"/>
</dbReference>
<dbReference type="RefSeq" id="WP_072755894.1">
    <property type="nucleotide sequence ID" value="NZ_FQUK01000020.1"/>
</dbReference>
<feature type="domain" description="S1 motif" evidence="7">
    <location>
        <begin position="197"/>
        <end position="265"/>
    </location>
</feature>
<dbReference type="SUPFAM" id="SSF50249">
    <property type="entry name" value="Nucleic acid-binding proteins"/>
    <property type="match status" value="6"/>
</dbReference>
<name>A0A1M4XCN1_9GAMM</name>
<keyword evidence="2" id="KW-0677">Repeat</keyword>
<dbReference type="FunFam" id="2.40.50.140:FF:000016">
    <property type="entry name" value="30S ribosomal protein S1"/>
    <property type="match status" value="1"/>
</dbReference>
<reference evidence="9" key="1">
    <citation type="submission" date="2016-11" db="EMBL/GenBank/DDBJ databases">
        <authorList>
            <person name="Varghese N."/>
            <person name="Submissions S."/>
        </authorList>
    </citation>
    <scope>NUCLEOTIDE SEQUENCE [LARGE SCALE GENOMIC DNA]</scope>
    <source>
        <strain evidence="9">DSM 14834</strain>
    </source>
</reference>
<dbReference type="FunFam" id="2.40.50.140:FF:000017">
    <property type="entry name" value="30S ribosomal protein S1"/>
    <property type="match status" value="1"/>
</dbReference>
<dbReference type="PIRSF" id="PIRSF002111">
    <property type="entry name" value="RpsA"/>
    <property type="match status" value="1"/>
</dbReference>
<dbReference type="CDD" id="cd04465">
    <property type="entry name" value="S1_RPS1_repeat_ec2_hs2"/>
    <property type="match status" value="1"/>
</dbReference>
<keyword evidence="3 6" id="KW-0694">RNA-binding</keyword>
<dbReference type="CDD" id="cd05687">
    <property type="entry name" value="S1_RPS1_repeat_ec1_hs1"/>
    <property type="match status" value="1"/>
</dbReference>
<dbReference type="STRING" id="213588.SAMN02745204_01398"/>
<feature type="domain" description="S1 motif" evidence="7">
    <location>
        <begin position="110"/>
        <end position="176"/>
    </location>
</feature>
<protein>
    <recommendedName>
        <fullName evidence="6">30S ribosomal protein S1</fullName>
    </recommendedName>
</protein>